<reference evidence="1 2" key="1">
    <citation type="submission" date="2021-11" db="EMBL/GenBank/DDBJ databases">
        <authorList>
            <person name="Oh E.-T."/>
            <person name="Kim S.-B."/>
        </authorList>
    </citation>
    <scope>NUCLEOTIDE SEQUENCE [LARGE SCALE GENOMIC DNA]</scope>
    <source>
        <strain evidence="1 2">MMS20-SJTR3</strain>
    </source>
</reference>
<evidence type="ECO:0000313" key="1">
    <source>
        <dbReference type="EMBL" id="MCC8393716.1"/>
    </source>
</evidence>
<sequence>MEGHIVSAGIIPIFFADVAPRNAHNASPAAIPTGASIPGNVESHCNYSFCRVSKTNFEYSITNNEVYIPIKMTIKTIQNLYRPSQREIAGPNMPPKTALQNPSSIVRFSEHFEAIEQRLGRLYLRPAPELIY</sequence>
<accession>A0ABS8JUZ4</accession>
<organism evidence="1 2">
    <name type="scientific">Paraburkholderia sejongensis</name>
    <dbReference type="NCBI Taxonomy" id="2886946"/>
    <lineage>
        <taxon>Bacteria</taxon>
        <taxon>Pseudomonadati</taxon>
        <taxon>Pseudomonadota</taxon>
        <taxon>Betaproteobacteria</taxon>
        <taxon>Burkholderiales</taxon>
        <taxon>Burkholderiaceae</taxon>
        <taxon>Paraburkholderia</taxon>
    </lineage>
</organism>
<comment type="caution">
    <text evidence="1">The sequence shown here is derived from an EMBL/GenBank/DDBJ whole genome shotgun (WGS) entry which is preliminary data.</text>
</comment>
<dbReference type="RefSeq" id="WP_230510014.1">
    <property type="nucleotide sequence ID" value="NZ_JAJITD010000006.1"/>
</dbReference>
<proteinExistence type="predicted"/>
<protein>
    <submittedName>
        <fullName evidence="1">Uncharacterized protein</fullName>
    </submittedName>
</protein>
<evidence type="ECO:0000313" key="2">
    <source>
        <dbReference type="Proteomes" id="UP001431019"/>
    </source>
</evidence>
<dbReference type="Proteomes" id="UP001431019">
    <property type="component" value="Unassembled WGS sequence"/>
</dbReference>
<gene>
    <name evidence="1" type="ORF">LJ656_14060</name>
</gene>
<dbReference type="EMBL" id="JAJITD010000006">
    <property type="protein sequence ID" value="MCC8393716.1"/>
    <property type="molecule type" value="Genomic_DNA"/>
</dbReference>
<keyword evidence="2" id="KW-1185">Reference proteome</keyword>
<name>A0ABS8JUZ4_9BURK</name>